<dbReference type="GO" id="GO:0005886">
    <property type="term" value="C:plasma membrane"/>
    <property type="evidence" value="ECO:0007669"/>
    <property type="project" value="UniProtKB-SubCell"/>
</dbReference>
<protein>
    <submittedName>
        <fullName evidence="8">ABC transporter permease</fullName>
    </submittedName>
</protein>
<accession>A0A8J3LG27</accession>
<evidence type="ECO:0000256" key="4">
    <source>
        <dbReference type="ARBA" id="ARBA00022989"/>
    </source>
</evidence>
<dbReference type="GO" id="GO:0022857">
    <property type="term" value="F:transmembrane transporter activity"/>
    <property type="evidence" value="ECO:0007669"/>
    <property type="project" value="InterPro"/>
</dbReference>
<sequence length="338" mass="34374">MTSTVETTTTRPAGPPAAPPSRLRRTVRTSEFTLVTLAVIGFVALTLTTDGNMLSAGTLAAFFRFLAVPMIIGLAQMVVLAIGQMNLSVGVLTGFCAMVAAWAMLEAGLPAPLAVAGAMLLGAAVGLGNGLLVVFTRINAFIVTLATMTIIDGLRYGVNGPGTYQDYSAGLAELGQASVLGLPVVFLIACAVAAMVWFFFARTVPGRHLLASGGSPFAARLSGVSNDRSIVLAHALSGLLAGVAAVLTLAQSGSVNATIGDDLLLPSFAAPIIGGVALAGGVVSVLGTCLAAFIVRLVDVAQAQFAINRRWVDLIVGAVVLGVVLSGAIRAKLSRRSS</sequence>
<comment type="subcellular location">
    <subcellularLocation>
        <location evidence="1">Cell membrane</location>
        <topology evidence="1">Multi-pass membrane protein</topology>
    </subcellularLocation>
</comment>
<keyword evidence="9" id="KW-1185">Reference proteome</keyword>
<dbReference type="Proteomes" id="UP000660339">
    <property type="component" value="Unassembled WGS sequence"/>
</dbReference>
<evidence type="ECO:0000256" key="2">
    <source>
        <dbReference type="ARBA" id="ARBA00022475"/>
    </source>
</evidence>
<feature type="transmembrane region" description="Helical" evidence="7">
    <location>
        <begin position="111"/>
        <end position="133"/>
    </location>
</feature>
<dbReference type="PANTHER" id="PTHR32196">
    <property type="entry name" value="ABC TRANSPORTER PERMEASE PROTEIN YPHD-RELATED-RELATED"/>
    <property type="match status" value="1"/>
</dbReference>
<evidence type="ECO:0000256" key="5">
    <source>
        <dbReference type="ARBA" id="ARBA00023136"/>
    </source>
</evidence>
<feature type="transmembrane region" description="Helical" evidence="7">
    <location>
        <begin position="32"/>
        <end position="49"/>
    </location>
</feature>
<gene>
    <name evidence="8" type="ORF">Cme02nite_69990</name>
</gene>
<dbReference type="EMBL" id="BONJ01000043">
    <property type="protein sequence ID" value="GIG18667.1"/>
    <property type="molecule type" value="Genomic_DNA"/>
</dbReference>
<evidence type="ECO:0000313" key="8">
    <source>
        <dbReference type="EMBL" id="GIG18667.1"/>
    </source>
</evidence>
<dbReference type="CDD" id="cd06579">
    <property type="entry name" value="TM_PBP1_transp_AraH_like"/>
    <property type="match status" value="1"/>
</dbReference>
<keyword evidence="3 7" id="KW-0812">Transmembrane</keyword>
<dbReference type="InterPro" id="IPR001851">
    <property type="entry name" value="ABC_transp_permease"/>
</dbReference>
<keyword evidence="2" id="KW-1003">Cell membrane</keyword>
<feature type="transmembrane region" description="Helical" evidence="7">
    <location>
        <begin position="140"/>
        <end position="158"/>
    </location>
</feature>
<reference evidence="8" key="1">
    <citation type="submission" date="2021-01" db="EMBL/GenBank/DDBJ databases">
        <title>Whole genome shotgun sequence of Catellatospora methionotrophica NBRC 14553.</title>
        <authorList>
            <person name="Komaki H."/>
            <person name="Tamura T."/>
        </authorList>
    </citation>
    <scope>NUCLEOTIDE SEQUENCE</scope>
    <source>
        <strain evidence="8">NBRC 14553</strain>
    </source>
</reference>
<feature type="transmembrane region" description="Helical" evidence="7">
    <location>
        <begin position="178"/>
        <end position="200"/>
    </location>
</feature>
<feature type="transmembrane region" description="Helical" evidence="7">
    <location>
        <begin position="87"/>
        <end position="105"/>
    </location>
</feature>
<evidence type="ECO:0000256" key="3">
    <source>
        <dbReference type="ARBA" id="ARBA00022692"/>
    </source>
</evidence>
<dbReference type="Pfam" id="PF02653">
    <property type="entry name" value="BPD_transp_2"/>
    <property type="match status" value="1"/>
</dbReference>
<evidence type="ECO:0000313" key="9">
    <source>
        <dbReference type="Proteomes" id="UP000660339"/>
    </source>
</evidence>
<feature type="transmembrane region" description="Helical" evidence="7">
    <location>
        <begin position="230"/>
        <end position="250"/>
    </location>
</feature>
<feature type="region of interest" description="Disordered" evidence="6">
    <location>
        <begin position="1"/>
        <end position="22"/>
    </location>
</feature>
<comment type="caution">
    <text evidence="8">The sequence shown here is derived from an EMBL/GenBank/DDBJ whole genome shotgun (WGS) entry which is preliminary data.</text>
</comment>
<name>A0A8J3LG27_9ACTN</name>
<feature type="transmembrane region" description="Helical" evidence="7">
    <location>
        <begin position="310"/>
        <end position="329"/>
    </location>
</feature>
<feature type="transmembrane region" description="Helical" evidence="7">
    <location>
        <begin position="61"/>
        <end position="80"/>
    </location>
</feature>
<evidence type="ECO:0000256" key="7">
    <source>
        <dbReference type="SAM" id="Phobius"/>
    </source>
</evidence>
<feature type="transmembrane region" description="Helical" evidence="7">
    <location>
        <begin position="270"/>
        <end position="298"/>
    </location>
</feature>
<dbReference type="RefSeq" id="WP_166387096.1">
    <property type="nucleotide sequence ID" value="NZ_BAAATT010000018.1"/>
</dbReference>
<evidence type="ECO:0000256" key="6">
    <source>
        <dbReference type="SAM" id="MobiDB-lite"/>
    </source>
</evidence>
<proteinExistence type="predicted"/>
<dbReference type="AlphaFoldDB" id="A0A8J3LG27"/>
<keyword evidence="5 7" id="KW-0472">Membrane</keyword>
<organism evidence="8 9">
    <name type="scientific">Catellatospora methionotrophica</name>
    <dbReference type="NCBI Taxonomy" id="121620"/>
    <lineage>
        <taxon>Bacteria</taxon>
        <taxon>Bacillati</taxon>
        <taxon>Actinomycetota</taxon>
        <taxon>Actinomycetes</taxon>
        <taxon>Micromonosporales</taxon>
        <taxon>Micromonosporaceae</taxon>
        <taxon>Catellatospora</taxon>
    </lineage>
</organism>
<evidence type="ECO:0000256" key="1">
    <source>
        <dbReference type="ARBA" id="ARBA00004651"/>
    </source>
</evidence>
<keyword evidence="4 7" id="KW-1133">Transmembrane helix</keyword>